<evidence type="ECO:0000256" key="4">
    <source>
        <dbReference type="ARBA" id="ARBA00023136"/>
    </source>
</evidence>
<feature type="compositionally biased region" description="Low complexity" evidence="5">
    <location>
        <begin position="718"/>
        <end position="729"/>
    </location>
</feature>
<feature type="compositionally biased region" description="Polar residues" evidence="5">
    <location>
        <begin position="855"/>
        <end position="866"/>
    </location>
</feature>
<dbReference type="Proteomes" id="UP000297595">
    <property type="component" value="Unassembled WGS sequence"/>
</dbReference>
<feature type="compositionally biased region" description="Basic and acidic residues" evidence="5">
    <location>
        <begin position="655"/>
        <end position="665"/>
    </location>
</feature>
<feature type="compositionally biased region" description="Basic and acidic residues" evidence="5">
    <location>
        <begin position="940"/>
        <end position="973"/>
    </location>
</feature>
<feature type="compositionally biased region" description="Low complexity" evidence="5">
    <location>
        <begin position="879"/>
        <end position="890"/>
    </location>
</feature>
<dbReference type="Gene3D" id="1.20.58.340">
    <property type="entry name" value="Magnesium transport protein CorA, transmembrane region"/>
    <property type="match status" value="1"/>
</dbReference>
<feature type="region of interest" description="Disordered" evidence="5">
    <location>
        <begin position="1649"/>
        <end position="1756"/>
    </location>
</feature>
<dbReference type="GO" id="GO:0000287">
    <property type="term" value="F:magnesium ion binding"/>
    <property type="evidence" value="ECO:0007669"/>
    <property type="project" value="TreeGrafter"/>
</dbReference>
<comment type="caution">
    <text evidence="7">The sequence shown here is derived from an EMBL/GenBank/DDBJ whole genome shotgun (WGS) entry which is preliminary data.</text>
</comment>
<evidence type="ECO:0000256" key="5">
    <source>
        <dbReference type="SAM" id="MobiDB-lite"/>
    </source>
</evidence>
<dbReference type="GO" id="GO:0015087">
    <property type="term" value="F:cobalt ion transmembrane transporter activity"/>
    <property type="evidence" value="ECO:0007669"/>
    <property type="project" value="TreeGrafter"/>
</dbReference>
<feature type="compositionally biased region" description="Polar residues" evidence="5">
    <location>
        <begin position="1727"/>
        <end position="1740"/>
    </location>
</feature>
<evidence type="ECO:0000256" key="3">
    <source>
        <dbReference type="ARBA" id="ARBA00022989"/>
    </source>
</evidence>
<dbReference type="InterPro" id="IPR002523">
    <property type="entry name" value="MgTranspt_CorA/ZnTranspt_ZntB"/>
</dbReference>
<feature type="region of interest" description="Disordered" evidence="5">
    <location>
        <begin position="93"/>
        <end position="113"/>
    </location>
</feature>
<organism evidence="7 8">
    <name type="scientific">Orbilia oligospora</name>
    <name type="common">Nematode-trapping fungus</name>
    <name type="synonym">Arthrobotrys oligospora</name>
    <dbReference type="NCBI Taxonomy" id="2813651"/>
    <lineage>
        <taxon>Eukaryota</taxon>
        <taxon>Fungi</taxon>
        <taxon>Dikarya</taxon>
        <taxon>Ascomycota</taxon>
        <taxon>Pezizomycotina</taxon>
        <taxon>Orbiliomycetes</taxon>
        <taxon>Orbiliales</taxon>
        <taxon>Orbiliaceae</taxon>
        <taxon>Orbilia</taxon>
    </lineage>
</organism>
<dbReference type="GO" id="GO:0005886">
    <property type="term" value="C:plasma membrane"/>
    <property type="evidence" value="ECO:0007669"/>
    <property type="project" value="UniProtKB-SubCell"/>
</dbReference>
<feature type="region of interest" description="Disordered" evidence="5">
    <location>
        <begin position="190"/>
        <end position="216"/>
    </location>
</feature>
<protein>
    <submittedName>
        <fullName evidence="7">Uncharacterized protein</fullName>
    </submittedName>
</protein>
<dbReference type="GO" id="GO:0050897">
    <property type="term" value="F:cobalt ion binding"/>
    <property type="evidence" value="ECO:0007669"/>
    <property type="project" value="TreeGrafter"/>
</dbReference>
<reference evidence="7 8" key="1">
    <citation type="submission" date="2019-03" db="EMBL/GenBank/DDBJ databases">
        <title>Nematode-trapping fungi genome.</title>
        <authorList>
            <person name="Vidal-Diez De Ulzurrun G."/>
        </authorList>
    </citation>
    <scope>NUCLEOTIDE SEQUENCE [LARGE SCALE GENOMIC DNA]</scope>
    <source>
        <strain evidence="7 8">TWF154</strain>
    </source>
</reference>
<feature type="region of interest" description="Disordered" evidence="5">
    <location>
        <begin position="690"/>
        <end position="1084"/>
    </location>
</feature>
<accession>A0A8H2HXT5</accession>
<feature type="compositionally biased region" description="Polar residues" evidence="5">
    <location>
        <begin position="1118"/>
        <end position="1128"/>
    </location>
</feature>
<feature type="compositionally biased region" description="Polar residues" evidence="5">
    <location>
        <begin position="732"/>
        <end position="743"/>
    </location>
</feature>
<evidence type="ECO:0000313" key="7">
    <source>
        <dbReference type="EMBL" id="TGJ72572.1"/>
    </source>
</evidence>
<comment type="subcellular location">
    <subcellularLocation>
        <location evidence="1">Cell membrane</location>
        <topology evidence="1">Multi-pass membrane protein</topology>
    </subcellularLocation>
</comment>
<evidence type="ECO:0000256" key="6">
    <source>
        <dbReference type="SAM" id="Phobius"/>
    </source>
</evidence>
<evidence type="ECO:0000256" key="1">
    <source>
        <dbReference type="ARBA" id="ARBA00004651"/>
    </source>
</evidence>
<dbReference type="EMBL" id="SOZJ01000002">
    <property type="protein sequence ID" value="TGJ72572.1"/>
    <property type="molecule type" value="Genomic_DNA"/>
</dbReference>
<keyword evidence="3 6" id="KW-1133">Transmembrane helix</keyword>
<proteinExistence type="predicted"/>
<feature type="compositionally biased region" description="Basic and acidic residues" evidence="5">
    <location>
        <begin position="1042"/>
        <end position="1057"/>
    </location>
</feature>
<gene>
    <name evidence="7" type="ORF">EYR41_004456</name>
</gene>
<feature type="region of interest" description="Disordered" evidence="5">
    <location>
        <begin position="1"/>
        <end position="75"/>
    </location>
</feature>
<feature type="compositionally biased region" description="Basic and acidic residues" evidence="5">
    <location>
        <begin position="16"/>
        <end position="75"/>
    </location>
</feature>
<dbReference type="SUPFAM" id="SSF144083">
    <property type="entry name" value="Magnesium transport protein CorA, transmembrane region"/>
    <property type="match status" value="1"/>
</dbReference>
<feature type="compositionally biased region" description="Polar residues" evidence="5">
    <location>
        <begin position="1021"/>
        <end position="1041"/>
    </location>
</feature>
<feature type="compositionally biased region" description="Basic and acidic residues" evidence="5">
    <location>
        <begin position="834"/>
        <end position="848"/>
    </location>
</feature>
<dbReference type="InterPro" id="IPR045863">
    <property type="entry name" value="CorA_TM1_TM2"/>
</dbReference>
<feature type="compositionally biased region" description="Polar residues" evidence="5">
    <location>
        <begin position="985"/>
        <end position="995"/>
    </location>
</feature>
<keyword evidence="4 6" id="KW-0472">Membrane</keyword>
<feature type="compositionally biased region" description="Polar residues" evidence="5">
    <location>
        <begin position="1"/>
        <end position="10"/>
    </location>
</feature>
<dbReference type="PANTHER" id="PTHR46494">
    <property type="entry name" value="CORA FAMILY METAL ION TRANSPORTER (EUROFUNG)"/>
    <property type="match status" value="1"/>
</dbReference>
<dbReference type="GO" id="GO:0015095">
    <property type="term" value="F:magnesium ion transmembrane transporter activity"/>
    <property type="evidence" value="ECO:0007669"/>
    <property type="project" value="TreeGrafter"/>
</dbReference>
<feature type="transmembrane region" description="Helical" evidence="6">
    <location>
        <begin position="1530"/>
        <end position="1547"/>
    </location>
</feature>
<dbReference type="PANTHER" id="PTHR46494:SF1">
    <property type="entry name" value="CORA FAMILY METAL ION TRANSPORTER (EUROFUNG)"/>
    <property type="match status" value="1"/>
</dbReference>
<evidence type="ECO:0000256" key="2">
    <source>
        <dbReference type="ARBA" id="ARBA00022692"/>
    </source>
</evidence>
<sequence length="1756" mass="199297">MSLRSWSYKTSGRDYSPVRENEAPGPRREPLYSDYAEDRTEKKPEERLWEERKRQWEERRRREREEMAQKRELRQRRYQEDMALRRELHLRREQEERARRPRAMESQQWERERGGERIQDLELDDVYNDHRYGQTRRPLSIKKEVWYPNLRQSLLDSGLDFEETATSFVVYNATDEQVAQIKGDALEKAPAAPPFGKYLDGGEDGNESGSTSSDDEYDILHYSFKPDGESGDETPPRVLNPGPHAWWFDVPLKSSGDGSSPLKNIFHETAISNDPGNSTYRRAFTMNRQQPESQKSIKCVTKRIISSRRSIRAEVKDDTIKLIAATANPSGRETSLDDLRFRWVHFQNPVLNLEEFKEQVVRIPGLEDHDLIILCDLFEKVKDKMERTYIHGKYLEEGAIRCDGKSGKECCAVTFIVIPTLKLQPLELPSILRGQPKAFQSADHAPRPLMQTTVNMSSTLEEDKRQASFSSKLVPKGQAIHVVQTWVLVINDKLLVTYSPSTLEDIAGPSIEIEDGKQDDGVTIRVGTTFDGAHYFPAEKCKTWFEFQAELKKVMRPSRYEHYKEKDAVITCKDGTILNSQNWAAKLGETRLKLFRLTLELKPRKMISDPSSRSFGLLPAPPPPPPSGDAYSLVPYSGRPSQRPRMPPPRNIHRQPSDLDFEKNPGRRAEALHTGSRRPGNMRSRFYETATVPSRSDGSEYEAKLGYGAEPGNTYRRPPTSDSYDPPDSTELRNTSYGWSSNYGMWREDFVSNRGRPQPAVLNHQKRSSSPKPPPRAPSLESRGRLGTTVTDVDDEDDAPSRHDIVDSSEDSESPRWRPRRRFPLALPAPPGPSEREPDPNASTRDESVGPAGSSLVSSRESSTQPPERVPKRESIYLTEYSETLSVSSESDSEEEEEEEEDLSQDVPRPRSLALPQATHQSTTLSSGYRGRESSGGTSEPRDFRPTDESAEGNDIHEQKLKGYEAGETELRSKNPARSGRRVTFASSPPSQPSFRSDYDTSRGLSDAVSSDIWKPENRSGRQYSPVRQSSTSYSREAPTTSKHETAETTKPQDHDSIFFYLPSERPTEKAKEKEIPDQKQTTPELPKVLPVFQWLTKASAENKLIEKQFLSRKRSASRGSRNSNTLKKNPPEEVEASDESYSILKNILNELHRRLETTPEPVRTVYLSCDSSDSIEVEKSIMDIENTTLLLTDSPEKSKTLDLITERKKILGVCRKIISFFIPLNWKEGQVVERLWYSILQLVTVGINDNLVSGSAGTFGFPSDILLKLEGINRHIQVIVAGVAGDNIENPSFRIPSALFEAFLQFTEAMLFAAVVVILPKGNGLPSSSKKDYEVATVRREVDRRLSTCKSRLREGKFQLMCMILTGRTKDQMKYEEACTETVVSFILRSLICLPITKVEGASTPMGIYRERLMNIDTEAKYRPQQRILQDILYLGAEVGAFDKVRMIQSRVLWAADTLLHPKGSLDMKEPRSRDSLIYSPPRGKMGGGVEYFFSQEEDHVKDYLKRASGLYGSVEEALSLKEEDNGKAIMVFTIVTTVFLPLNFVTSFFGMNTTDIRDIDRDQKIFWTTAIPVTIAVLGFALCWAYFGDTIQDRIFGPYSRLGKLFKGKLNSRRKQQVAKVIVEGDEDEDKKYDPAPKYVRDEYEANTHDHRQQAPAPYSSHSHHHHDRVDPPNYYDHDRAGGRDGGRDRGYSQPQDFGQNYGVPRPRAYASEYSAASGPPYGSRTRSSGYEGSINNEETTRYRGRPQTSSSGY</sequence>
<keyword evidence="2 6" id="KW-0812">Transmembrane</keyword>
<feature type="region of interest" description="Disordered" evidence="5">
    <location>
        <begin position="608"/>
        <end position="665"/>
    </location>
</feature>
<dbReference type="Pfam" id="PF01544">
    <property type="entry name" value="CorA"/>
    <property type="match status" value="1"/>
</dbReference>
<name>A0A8H2HXT5_ORBOL</name>
<feature type="compositionally biased region" description="Basic and acidic residues" evidence="5">
    <location>
        <begin position="1066"/>
        <end position="1078"/>
    </location>
</feature>
<feature type="compositionally biased region" description="Basic and acidic residues" evidence="5">
    <location>
        <begin position="1670"/>
        <end position="1693"/>
    </location>
</feature>
<feature type="region of interest" description="Disordered" evidence="5">
    <location>
        <begin position="1112"/>
        <end position="1138"/>
    </location>
</feature>
<evidence type="ECO:0000313" key="8">
    <source>
        <dbReference type="Proteomes" id="UP000297595"/>
    </source>
</evidence>
<feature type="transmembrane region" description="Helical" evidence="6">
    <location>
        <begin position="1567"/>
        <end position="1589"/>
    </location>
</feature>
<feature type="compositionally biased region" description="Acidic residues" evidence="5">
    <location>
        <begin position="891"/>
        <end position="904"/>
    </location>
</feature>